<dbReference type="SUPFAM" id="SSF53335">
    <property type="entry name" value="S-adenosyl-L-methionine-dependent methyltransferases"/>
    <property type="match status" value="1"/>
</dbReference>
<proteinExistence type="predicted"/>
<evidence type="ECO:0000313" key="5">
    <source>
        <dbReference type="EMBL" id="OQK16230.1"/>
    </source>
</evidence>
<evidence type="ECO:0000259" key="3">
    <source>
        <dbReference type="Pfam" id="PF13847"/>
    </source>
</evidence>
<dbReference type="RefSeq" id="WP_080523606.1">
    <property type="nucleotide sequence ID" value="NZ_LPUF01000002.1"/>
</dbReference>
<dbReference type="GO" id="GO:0008168">
    <property type="term" value="F:methyltransferase activity"/>
    <property type="evidence" value="ECO:0007669"/>
    <property type="project" value="UniProtKB-KW"/>
</dbReference>
<dbReference type="CDD" id="cd02440">
    <property type="entry name" value="AdoMet_MTases"/>
    <property type="match status" value="1"/>
</dbReference>
<keyword evidence="2" id="KW-0949">S-adenosyl-L-methionine</keyword>
<sequence length="274" mass="31211">MPYICPICQNPLMQQLSSKSYYCPKNHHFDLAKEGYLNLLPAQHKKSKEPGDSRAMMHARRNFLEAGFYQPMAEALANIINTHQPTAKPMHILDVGCGEGYYCRQIEAFADHPESLDLHGLDIAKNAIFAAAKKQQNARFVVASSKSMPYADQYFDLLLKVYAPANELEISRLIKAGGLLLIVTPGPRHLWQLKEFIYHDVKDHAVDVPLPADFTQIESQRISFKIHPDKDQRMALLQMTPFAWRANAEIQNNIQRSKHLEIETDFILTLAVRS</sequence>
<accession>A0A1V8M3U2</accession>
<organism evidence="5 6">
    <name type="scientific">Methyloprofundus sedimenti</name>
    <dbReference type="NCBI Taxonomy" id="1420851"/>
    <lineage>
        <taxon>Bacteria</taxon>
        <taxon>Pseudomonadati</taxon>
        <taxon>Pseudomonadota</taxon>
        <taxon>Gammaproteobacteria</taxon>
        <taxon>Methylococcales</taxon>
        <taxon>Methylococcaceae</taxon>
        <taxon>Methyloprofundus</taxon>
    </lineage>
</organism>
<dbReference type="OrthoDB" id="108476at2"/>
<dbReference type="PANTHER" id="PTHR43460">
    <property type="entry name" value="METHYLTRANSFERASE"/>
    <property type="match status" value="1"/>
</dbReference>
<dbReference type="EMBL" id="LPUF01000002">
    <property type="protein sequence ID" value="OQK16230.1"/>
    <property type="molecule type" value="Genomic_DNA"/>
</dbReference>
<dbReference type="Gene3D" id="3.40.50.150">
    <property type="entry name" value="Vaccinia Virus protein VP39"/>
    <property type="match status" value="1"/>
</dbReference>
<evidence type="ECO:0000313" key="6">
    <source>
        <dbReference type="Proteomes" id="UP000191980"/>
    </source>
</evidence>
<feature type="binding site" evidence="1">
    <location>
        <position position="5"/>
    </location>
    <ligand>
        <name>Zn(2+)</name>
        <dbReference type="ChEBI" id="CHEBI:29105"/>
    </ligand>
</feature>
<name>A0A1V8M3U2_9GAMM</name>
<dbReference type="InterPro" id="IPR029063">
    <property type="entry name" value="SAM-dependent_MTases_sf"/>
</dbReference>
<dbReference type="InterPro" id="IPR016718">
    <property type="entry name" value="rRNA_m1G-MeTrfase_A_prd"/>
</dbReference>
<reference evidence="5 6" key="1">
    <citation type="submission" date="2015-12" db="EMBL/GenBank/DDBJ databases">
        <authorList>
            <person name="Shamseldin A."/>
            <person name="Moawad H."/>
            <person name="Abd El-Rahim W.M."/>
            <person name="Sadowsky M.J."/>
        </authorList>
    </citation>
    <scope>NUCLEOTIDE SEQUENCE [LARGE SCALE GENOMIC DNA]</scope>
    <source>
        <strain evidence="5 6">WF1</strain>
    </source>
</reference>
<comment type="caution">
    <text evidence="5">The sequence shown here is derived from an EMBL/GenBank/DDBJ whole genome shotgun (WGS) entry which is preliminary data.</text>
</comment>
<dbReference type="NCBIfam" id="NF008300">
    <property type="entry name" value="PRK11088.1"/>
    <property type="match status" value="1"/>
</dbReference>
<dbReference type="AlphaFoldDB" id="A0A1V8M3U2"/>
<dbReference type="GO" id="GO:0046872">
    <property type="term" value="F:metal ion binding"/>
    <property type="evidence" value="ECO:0007669"/>
    <property type="project" value="UniProtKB-KW"/>
</dbReference>
<keyword evidence="5" id="KW-0489">Methyltransferase</keyword>
<dbReference type="Pfam" id="PF13847">
    <property type="entry name" value="Methyltransf_31"/>
    <property type="match status" value="1"/>
</dbReference>
<feature type="binding site" evidence="2">
    <location>
        <position position="69"/>
    </location>
    <ligand>
        <name>S-adenosyl-L-methionine</name>
        <dbReference type="ChEBI" id="CHEBI:59789"/>
    </ligand>
</feature>
<feature type="binding site" evidence="1">
    <location>
        <position position="8"/>
    </location>
    <ligand>
        <name>Zn(2+)</name>
        <dbReference type="ChEBI" id="CHEBI:29105"/>
    </ligand>
</feature>
<feature type="domain" description="Methyltransferase" evidence="3">
    <location>
        <begin position="89"/>
        <end position="203"/>
    </location>
</feature>
<feature type="binding site" evidence="2">
    <location>
        <position position="189"/>
    </location>
    <ligand>
        <name>S-adenosyl-L-methionine</name>
        <dbReference type="ChEBI" id="CHEBI:59789"/>
    </ligand>
</feature>
<keyword evidence="6" id="KW-1185">Reference proteome</keyword>
<keyword evidence="1" id="KW-0479">Metal-binding</keyword>
<feature type="binding site" evidence="2">
    <location>
        <begin position="99"/>
        <end position="100"/>
    </location>
    <ligand>
        <name>S-adenosyl-L-methionine</name>
        <dbReference type="ChEBI" id="CHEBI:59789"/>
    </ligand>
</feature>
<dbReference type="InterPro" id="IPR052939">
    <property type="entry name" value="23S_rRNA_MeTrnsfrase_RlmA"/>
</dbReference>
<gene>
    <name evidence="5" type="ORF">AU255_14120</name>
</gene>
<keyword evidence="5" id="KW-0808">Transferase</keyword>
<dbReference type="Proteomes" id="UP000191980">
    <property type="component" value="Unassembled WGS sequence"/>
</dbReference>
<dbReference type="InterPro" id="IPR025714">
    <property type="entry name" value="Methyltranfer_dom"/>
</dbReference>
<feature type="binding site" evidence="1">
    <location>
        <position position="27"/>
    </location>
    <ligand>
        <name>Zn(2+)</name>
        <dbReference type="ChEBI" id="CHEBI:29105"/>
    </ligand>
</feature>
<feature type="binding site" evidence="1">
    <location>
        <position position="23"/>
    </location>
    <ligand>
        <name>Zn(2+)</name>
        <dbReference type="ChEBI" id="CHEBI:29105"/>
    </ligand>
</feature>
<dbReference type="Pfam" id="PF21302">
    <property type="entry name" value="Zn_ribbon_RlmA"/>
    <property type="match status" value="1"/>
</dbReference>
<dbReference type="GO" id="GO:0032259">
    <property type="term" value="P:methylation"/>
    <property type="evidence" value="ECO:0007669"/>
    <property type="project" value="UniProtKB-KW"/>
</dbReference>
<keyword evidence="1" id="KW-0862">Zinc</keyword>
<dbReference type="PANTHER" id="PTHR43460:SF1">
    <property type="entry name" value="METHYLTRANSFERASE TYPE 11 DOMAIN-CONTAINING PROTEIN"/>
    <property type="match status" value="1"/>
</dbReference>
<evidence type="ECO:0000259" key="4">
    <source>
        <dbReference type="Pfam" id="PF21302"/>
    </source>
</evidence>
<dbReference type="STRING" id="1420851.AU255_14120"/>
<evidence type="ECO:0000256" key="1">
    <source>
        <dbReference type="PIRSR" id="PIRSR018249-1"/>
    </source>
</evidence>
<dbReference type="PIRSF" id="PIRSF018249">
    <property type="entry name" value="MyrA_prd"/>
    <property type="match status" value="1"/>
</dbReference>
<protein>
    <submittedName>
        <fullName evidence="5">23S rRNA methyltransferase</fullName>
    </submittedName>
</protein>
<dbReference type="InterPro" id="IPR048647">
    <property type="entry name" value="RlmA_N"/>
</dbReference>
<feature type="domain" description="23S rRNA (guanine(745)-N(1))-methyltransferase N-terminal" evidence="4">
    <location>
        <begin position="3"/>
        <end position="48"/>
    </location>
</feature>
<evidence type="ECO:0000256" key="2">
    <source>
        <dbReference type="PIRSR" id="PIRSR018249-2"/>
    </source>
</evidence>